<keyword evidence="2" id="KW-0812">Transmembrane</keyword>
<proteinExistence type="predicted"/>
<keyword evidence="2" id="KW-0472">Membrane</keyword>
<feature type="transmembrane region" description="Helical" evidence="2">
    <location>
        <begin position="46"/>
        <end position="69"/>
    </location>
</feature>
<dbReference type="EMBL" id="JBHMCF010000003">
    <property type="protein sequence ID" value="MFB9468305.1"/>
    <property type="molecule type" value="Genomic_DNA"/>
</dbReference>
<accession>A0ABV5NDD3</accession>
<dbReference type="RefSeq" id="WP_379482510.1">
    <property type="nucleotide sequence ID" value="NZ_JBHMCF010000003.1"/>
</dbReference>
<keyword evidence="2" id="KW-1133">Transmembrane helix</keyword>
<sequence length="377" mass="40193">MNDLHLVRGVYDDPPPPSDQATAAARARMLSQDDTARPRSRRAWRLPVGLLAAATAAATAAAVVAGVTLTTGAPPPRTGVQAVPADARSPRGMMLAAASQAERQRQGPYWYSHQRTAFATLARGRTGGYVVEERHEYFMWTGRARGDGNSFYGRTFAGGPQTGADADAWRAAGSPSSWTVRSSGVTRTVSATSGAWQEDDPDDQGGGVFHIPGLGQFTYQELQELPTDSAGLYELLCEGSVRFLGGGSGAPKRCDKPKKVLDQAFSVLTGTPVPPKVRAGLMRLITDYPGVRRLGAVTDPLGRPAVGLAASFETADGRGTLQEEVLFDQRTGKVLGRRHVQLEPGPNSEKWQVPGRTLDSWLIMDSGWSDAKPALPG</sequence>
<name>A0ABV5NDD3_9ACTN</name>
<gene>
    <name evidence="3" type="ORF">ACFFR3_02235</name>
</gene>
<evidence type="ECO:0000256" key="1">
    <source>
        <dbReference type="SAM" id="MobiDB-lite"/>
    </source>
</evidence>
<dbReference type="NCBIfam" id="NF038083">
    <property type="entry name" value="CU044_5270_fam"/>
    <property type="match status" value="1"/>
</dbReference>
<dbReference type="InterPro" id="IPR047789">
    <property type="entry name" value="CU044_5270-like"/>
</dbReference>
<feature type="region of interest" description="Disordered" evidence="1">
    <location>
        <begin position="1"/>
        <end position="41"/>
    </location>
</feature>
<organism evidence="3 4">
    <name type="scientific">Nonomuraea salmonea</name>
    <dbReference type="NCBI Taxonomy" id="46181"/>
    <lineage>
        <taxon>Bacteria</taxon>
        <taxon>Bacillati</taxon>
        <taxon>Actinomycetota</taxon>
        <taxon>Actinomycetes</taxon>
        <taxon>Streptosporangiales</taxon>
        <taxon>Streptosporangiaceae</taxon>
        <taxon>Nonomuraea</taxon>
    </lineage>
</organism>
<comment type="caution">
    <text evidence="3">The sequence shown here is derived from an EMBL/GenBank/DDBJ whole genome shotgun (WGS) entry which is preliminary data.</text>
</comment>
<evidence type="ECO:0000313" key="4">
    <source>
        <dbReference type="Proteomes" id="UP001589568"/>
    </source>
</evidence>
<dbReference type="Proteomes" id="UP001589568">
    <property type="component" value="Unassembled WGS sequence"/>
</dbReference>
<reference evidence="3 4" key="1">
    <citation type="submission" date="2024-09" db="EMBL/GenBank/DDBJ databases">
        <authorList>
            <person name="Sun Q."/>
            <person name="Mori K."/>
        </authorList>
    </citation>
    <scope>NUCLEOTIDE SEQUENCE [LARGE SCALE GENOMIC DNA]</scope>
    <source>
        <strain evidence="3 4">JCM 3324</strain>
    </source>
</reference>
<evidence type="ECO:0000313" key="3">
    <source>
        <dbReference type="EMBL" id="MFB9468305.1"/>
    </source>
</evidence>
<protein>
    <submittedName>
        <fullName evidence="3">CU044_5270 family protein</fullName>
    </submittedName>
</protein>
<evidence type="ECO:0000256" key="2">
    <source>
        <dbReference type="SAM" id="Phobius"/>
    </source>
</evidence>
<keyword evidence="4" id="KW-1185">Reference proteome</keyword>